<feature type="region of interest" description="Disordered" evidence="1">
    <location>
        <begin position="163"/>
        <end position="183"/>
    </location>
</feature>
<sequence length="417" mass="47323">MTMSMNEWRCSGVTCMLLLPQLVKIWLPDYSETDRSPLSEQAPRLGVPPLISFLEGLSDVLTTNEVRGKRFPCGHVVSVRSILSCCNFFGDAIWTPGPHFLGCAWPGCDDTLEFPKIPDPRVLDGLQTRLDLIQWSWNKDTPTEVDMNTVSLLRDILSRIGHLSQDPEPEMDANLSRSDPSEPSLTRTLVHMELEAYGLMIQNREKSTEIDLRGSQDYCRYRAAVVPTAGHSLLRYPMSSPGQSCVCDTPHEYEREASSWARTPAETGSDLNEPRDRKLKQLKTVRFVAPIVTEVQYFEPWWCDEYRDSGRYWSTGPHRKSIDYSTPGDDDWEVERLEHPDGLAAQISSELEHEESACGTSVDDDGVLDDGILDEMEGANESWDDETLDGLERANESWEDDTLGDLEKLHESWEDRF</sequence>
<keyword evidence="2" id="KW-0732">Signal</keyword>
<feature type="region of interest" description="Disordered" evidence="1">
    <location>
        <begin position="256"/>
        <end position="275"/>
    </location>
</feature>
<comment type="caution">
    <text evidence="3">The sequence shown here is derived from an EMBL/GenBank/DDBJ whole genome shotgun (WGS) entry which is preliminary data.</text>
</comment>
<gene>
    <name evidence="3" type="ORF">HO173_006572</name>
</gene>
<proteinExistence type="predicted"/>
<dbReference type="GeneID" id="59288233"/>
<feature type="chain" id="PRO_5034142708" evidence="2">
    <location>
        <begin position="26"/>
        <end position="417"/>
    </location>
</feature>
<feature type="region of interest" description="Disordered" evidence="1">
    <location>
        <begin position="376"/>
        <end position="405"/>
    </location>
</feature>
<keyword evidence="4" id="KW-1185">Reference proteome</keyword>
<evidence type="ECO:0000313" key="4">
    <source>
        <dbReference type="Proteomes" id="UP000578531"/>
    </source>
</evidence>
<accession>A0A8H6FV56</accession>
<dbReference type="RefSeq" id="XP_037164747.1">
    <property type="nucleotide sequence ID" value="XM_037308481.1"/>
</dbReference>
<reference evidence="3 4" key="1">
    <citation type="journal article" date="2020" name="Genomics">
        <title>Complete, high-quality genomes from long-read metagenomic sequencing of two wolf lichen thalli reveals enigmatic genome architecture.</title>
        <authorList>
            <person name="McKenzie S.K."/>
            <person name="Walston R.F."/>
            <person name="Allen J.L."/>
        </authorList>
    </citation>
    <scope>NUCLEOTIDE SEQUENCE [LARGE SCALE GENOMIC DNA]</scope>
    <source>
        <strain evidence="3">WasteWater2</strain>
    </source>
</reference>
<feature type="compositionally biased region" description="Acidic residues" evidence="1">
    <location>
        <begin position="376"/>
        <end position="389"/>
    </location>
</feature>
<dbReference type="OrthoDB" id="5354604at2759"/>
<name>A0A8H6FV56_9LECA</name>
<dbReference type="EMBL" id="JACCJC010000025">
    <property type="protein sequence ID" value="KAF6235376.1"/>
    <property type="molecule type" value="Genomic_DNA"/>
</dbReference>
<dbReference type="Proteomes" id="UP000578531">
    <property type="component" value="Unassembled WGS sequence"/>
</dbReference>
<protein>
    <submittedName>
        <fullName evidence="3">Uncharacterized protein</fullName>
    </submittedName>
</protein>
<feature type="signal peptide" evidence="2">
    <location>
        <begin position="1"/>
        <end position="25"/>
    </location>
</feature>
<dbReference type="AlphaFoldDB" id="A0A8H6FV56"/>
<evidence type="ECO:0000313" key="3">
    <source>
        <dbReference type="EMBL" id="KAF6235376.1"/>
    </source>
</evidence>
<evidence type="ECO:0000256" key="2">
    <source>
        <dbReference type="SAM" id="SignalP"/>
    </source>
</evidence>
<organism evidence="3 4">
    <name type="scientific">Letharia columbiana</name>
    <dbReference type="NCBI Taxonomy" id="112416"/>
    <lineage>
        <taxon>Eukaryota</taxon>
        <taxon>Fungi</taxon>
        <taxon>Dikarya</taxon>
        <taxon>Ascomycota</taxon>
        <taxon>Pezizomycotina</taxon>
        <taxon>Lecanoromycetes</taxon>
        <taxon>OSLEUM clade</taxon>
        <taxon>Lecanoromycetidae</taxon>
        <taxon>Lecanorales</taxon>
        <taxon>Lecanorineae</taxon>
        <taxon>Parmeliaceae</taxon>
        <taxon>Letharia</taxon>
    </lineage>
</organism>
<evidence type="ECO:0000256" key="1">
    <source>
        <dbReference type="SAM" id="MobiDB-lite"/>
    </source>
</evidence>